<protein>
    <submittedName>
        <fullName evidence="2">Uncharacterized protein</fullName>
    </submittedName>
</protein>
<dbReference type="PANTHER" id="PTHR36720:SF1">
    <property type="entry name" value="TAF RNA POLYMERASE I SUBUNIT A"/>
    <property type="match status" value="1"/>
</dbReference>
<keyword evidence="3" id="KW-1185">Reference proteome</keyword>
<dbReference type="GO" id="GO:0000120">
    <property type="term" value="C:RNA polymerase I transcription regulator complex"/>
    <property type="evidence" value="ECO:0007669"/>
    <property type="project" value="InterPro"/>
</dbReference>
<dbReference type="Proteomes" id="UP000291084">
    <property type="component" value="Chromosome 7"/>
</dbReference>
<feature type="region of interest" description="Disordered" evidence="1">
    <location>
        <begin position="1"/>
        <end position="47"/>
    </location>
</feature>
<evidence type="ECO:0000256" key="1">
    <source>
        <dbReference type="SAM" id="MobiDB-lite"/>
    </source>
</evidence>
<evidence type="ECO:0000313" key="2">
    <source>
        <dbReference type="EMBL" id="BAT92616.1"/>
    </source>
</evidence>
<accession>A0A0S3SIL9</accession>
<evidence type="ECO:0000313" key="3">
    <source>
        <dbReference type="Proteomes" id="UP000291084"/>
    </source>
</evidence>
<dbReference type="OrthoDB" id="1899337at2759"/>
<dbReference type="GO" id="GO:0006360">
    <property type="term" value="P:transcription by RNA polymerase I"/>
    <property type="evidence" value="ECO:0007669"/>
    <property type="project" value="InterPro"/>
</dbReference>
<proteinExistence type="predicted"/>
<dbReference type="EMBL" id="AP015040">
    <property type="protein sequence ID" value="BAT92616.1"/>
    <property type="molecule type" value="Genomic_DNA"/>
</dbReference>
<dbReference type="Pfam" id="PF14929">
    <property type="entry name" value="TAF1_subA"/>
    <property type="match status" value="1"/>
</dbReference>
<dbReference type="InterPro" id="IPR039495">
    <property type="entry name" value="TAF1A"/>
</dbReference>
<dbReference type="AlphaFoldDB" id="A0A0S3SIL9"/>
<gene>
    <name evidence="2" type="primary">Vigan.07G138100</name>
    <name evidence="2" type="ORF">VIGAN_07138100</name>
</gene>
<sequence>MQSVSSLLSMETDLSDAEPGTINDGSMAKKSKQRKRKSFMVDEEGQMGSGEKLAKKILLSLTRPSYVLGLGPKPLRKEHRTRLRYLLRRLVNQHHWVEASGVLSAYIKGTLNETSPFRNRLKFWVLMELLNRVKNNSINPTRIKNLYDIWSKKIGSMKTWPLQSRYAVHFEFIFFCLMQGNAGDAYQLALCIEQNKVDIDPVLKMMMGLTFYELWYSSIPKEFQWRNTDHFDMQENSHIEISFTNKTGQSERYNSVESHMAESHCQRDSDVSIMNDKHISRDVVFSEDIEVGTNKREKTHQNFQPEGFYLNSEEQNGFGDPFSNNGGLTQDILHGLGGIDLWLLPLHFSDESNLEEFMYLQIDQPNDYSKNSVKYLQLALNSEPSASAALLPLVQTSFRVRRIAECSFSL</sequence>
<feature type="compositionally biased region" description="Basic residues" evidence="1">
    <location>
        <begin position="29"/>
        <end position="38"/>
    </location>
</feature>
<dbReference type="PANTHER" id="PTHR36720">
    <property type="entry name" value="TAF RNA POLYMERASE I SUBUNIT A"/>
    <property type="match status" value="1"/>
</dbReference>
<reference evidence="2 3" key="1">
    <citation type="journal article" date="2015" name="Sci. Rep.">
        <title>The power of single molecule real-time sequencing technology in the de novo assembly of a eukaryotic genome.</title>
        <authorList>
            <person name="Sakai H."/>
            <person name="Naito K."/>
            <person name="Ogiso-Tanaka E."/>
            <person name="Takahashi Y."/>
            <person name="Iseki K."/>
            <person name="Muto C."/>
            <person name="Satou K."/>
            <person name="Teruya K."/>
            <person name="Shiroma A."/>
            <person name="Shimoji M."/>
            <person name="Hirano T."/>
            <person name="Itoh T."/>
            <person name="Kaga A."/>
            <person name="Tomooka N."/>
        </authorList>
    </citation>
    <scope>NUCLEOTIDE SEQUENCE [LARGE SCALE GENOMIC DNA]</scope>
    <source>
        <strain evidence="3">cv. Shumari</strain>
    </source>
</reference>
<organism evidence="2 3">
    <name type="scientific">Vigna angularis var. angularis</name>
    <dbReference type="NCBI Taxonomy" id="157739"/>
    <lineage>
        <taxon>Eukaryota</taxon>
        <taxon>Viridiplantae</taxon>
        <taxon>Streptophyta</taxon>
        <taxon>Embryophyta</taxon>
        <taxon>Tracheophyta</taxon>
        <taxon>Spermatophyta</taxon>
        <taxon>Magnoliopsida</taxon>
        <taxon>eudicotyledons</taxon>
        <taxon>Gunneridae</taxon>
        <taxon>Pentapetalae</taxon>
        <taxon>rosids</taxon>
        <taxon>fabids</taxon>
        <taxon>Fabales</taxon>
        <taxon>Fabaceae</taxon>
        <taxon>Papilionoideae</taxon>
        <taxon>50 kb inversion clade</taxon>
        <taxon>NPAAA clade</taxon>
        <taxon>indigoferoid/millettioid clade</taxon>
        <taxon>Phaseoleae</taxon>
        <taxon>Vigna</taxon>
    </lineage>
</organism>
<name>A0A0S3SIL9_PHAAN</name>